<dbReference type="Proteomes" id="UP000321490">
    <property type="component" value="Unassembled WGS sequence"/>
</dbReference>
<proteinExistence type="predicted"/>
<gene>
    <name evidence="1" type="ORF">JD78_02543</name>
</gene>
<sequence>MAGRISSLGTAPAVVSTPVAEKVGRFRRKMVPRAFTYLEWTIDGVPLREVVAWPDGSVAREVTPVGNGAALPEYEVDYLRAVLGEPVSREWAVMPDGRVPLLVCEVDFDLDCRALTAELVRSDDRVEWRDIAWQVTYEPLDLTEQELPVMTLAFDRQQYDDVVRPLLAAAPEG</sequence>
<dbReference type="EMBL" id="VLKF01000001">
    <property type="protein sequence ID" value="TWH74011.1"/>
    <property type="molecule type" value="Genomic_DNA"/>
</dbReference>
<protein>
    <submittedName>
        <fullName evidence="1">Uncharacterized protein</fullName>
    </submittedName>
</protein>
<comment type="caution">
    <text evidence="1">The sequence shown here is derived from an EMBL/GenBank/DDBJ whole genome shotgun (WGS) entry which is preliminary data.</text>
</comment>
<dbReference type="RefSeq" id="WP_153362581.1">
    <property type="nucleotide sequence ID" value="NZ_JABGDC010000293.1"/>
</dbReference>
<reference evidence="1 2" key="1">
    <citation type="submission" date="2019-07" db="EMBL/GenBank/DDBJ databases">
        <title>R&amp;d 2014.</title>
        <authorList>
            <person name="Klenk H.-P."/>
        </authorList>
    </citation>
    <scope>NUCLEOTIDE SEQUENCE [LARGE SCALE GENOMIC DNA]</scope>
    <source>
        <strain evidence="1 2">DSM 45764</strain>
    </source>
</reference>
<organism evidence="1 2">
    <name type="scientific">Modestobacter roseus</name>
    <dbReference type="NCBI Taxonomy" id="1181884"/>
    <lineage>
        <taxon>Bacteria</taxon>
        <taxon>Bacillati</taxon>
        <taxon>Actinomycetota</taxon>
        <taxon>Actinomycetes</taxon>
        <taxon>Geodermatophilales</taxon>
        <taxon>Geodermatophilaceae</taxon>
        <taxon>Modestobacter</taxon>
    </lineage>
</organism>
<accession>A0A562ISM6</accession>
<evidence type="ECO:0000313" key="1">
    <source>
        <dbReference type="EMBL" id="TWH74011.1"/>
    </source>
</evidence>
<name>A0A562ISM6_9ACTN</name>
<keyword evidence="2" id="KW-1185">Reference proteome</keyword>
<evidence type="ECO:0000313" key="2">
    <source>
        <dbReference type="Proteomes" id="UP000321490"/>
    </source>
</evidence>
<dbReference type="OrthoDB" id="342114at2"/>
<dbReference type="AlphaFoldDB" id="A0A562ISM6"/>